<sequence>MNRMLTWALGVAIAGASLNSVAVGIDEAKIKEVMMQALKDPDSAKLQGLTSGVFFNGKENHRYVCGLVNAKNAYGAYSGYEPFVIVLASEGGDRQQRDLLDISSYAAELCEKLKKAPAK</sequence>
<dbReference type="AlphaFoldDB" id="A0A0H3LTL6"/>
<dbReference type="HOGENOM" id="CLU_2056829_0_0_4"/>
<organism evidence="2 3">
    <name type="scientific">Bordetella bronchiseptica (strain ATCC BAA-588 / NCTC 13252 / RB50)</name>
    <name type="common">Alcaligenes bronchisepticus</name>
    <dbReference type="NCBI Taxonomy" id="257310"/>
    <lineage>
        <taxon>Bacteria</taxon>
        <taxon>Pseudomonadati</taxon>
        <taxon>Pseudomonadota</taxon>
        <taxon>Betaproteobacteria</taxon>
        <taxon>Burkholderiales</taxon>
        <taxon>Alcaligenaceae</taxon>
        <taxon>Bordetella</taxon>
    </lineage>
</organism>
<proteinExistence type="predicted"/>
<evidence type="ECO:0000313" key="3">
    <source>
        <dbReference type="Proteomes" id="UP000001027"/>
    </source>
</evidence>
<dbReference type="KEGG" id="bbr:BB1705"/>
<dbReference type="Proteomes" id="UP000001027">
    <property type="component" value="Chromosome"/>
</dbReference>
<reference evidence="2 3" key="1">
    <citation type="journal article" date="2003" name="Nat. Genet.">
        <title>Comparative analysis of the genome sequences of Bordetella pertussis, Bordetella parapertussis and Bordetella bronchiseptica.</title>
        <authorList>
            <person name="Parkhill J."/>
            <person name="Sebaihia M."/>
            <person name="Preston A."/>
            <person name="Murphy L.D."/>
            <person name="Thomson N.R."/>
            <person name="Harris D.E."/>
            <person name="Holden M.T.G."/>
            <person name="Churcher C.M."/>
            <person name="Bentley S.D."/>
            <person name="Mungall K.L."/>
            <person name="Cerdeno-Tarraga A.-M."/>
            <person name="Temple L."/>
            <person name="James K.D."/>
            <person name="Harris B."/>
            <person name="Quail M.A."/>
            <person name="Achtman M."/>
            <person name="Atkin R."/>
            <person name="Baker S."/>
            <person name="Basham D."/>
            <person name="Bason N."/>
            <person name="Cherevach I."/>
            <person name="Chillingworth T."/>
            <person name="Collins M."/>
            <person name="Cronin A."/>
            <person name="Davis P."/>
            <person name="Doggett J."/>
            <person name="Feltwell T."/>
            <person name="Goble A."/>
            <person name="Hamlin N."/>
            <person name="Hauser H."/>
            <person name="Holroyd S."/>
            <person name="Jagels K."/>
            <person name="Leather S."/>
            <person name="Moule S."/>
            <person name="Norberczak H."/>
            <person name="O'Neil S."/>
            <person name="Ormond D."/>
            <person name="Price C."/>
            <person name="Rabbinowitsch E."/>
            <person name="Rutter S."/>
            <person name="Sanders M."/>
            <person name="Saunders D."/>
            <person name="Seeger K."/>
            <person name="Sharp S."/>
            <person name="Simmonds M."/>
            <person name="Skelton J."/>
            <person name="Squares R."/>
            <person name="Squares S."/>
            <person name="Stevens K."/>
            <person name="Unwin L."/>
            <person name="Whitehead S."/>
            <person name="Barrell B.G."/>
            <person name="Maskell D.J."/>
        </authorList>
    </citation>
    <scope>NUCLEOTIDE SEQUENCE [LARGE SCALE GENOMIC DNA]</scope>
    <source>
        <strain evidence="2 3">ATCC BAA-588 / NCTC 13252 / RB50</strain>
    </source>
</reference>
<protein>
    <submittedName>
        <fullName evidence="2">Phage-related putative exported protein</fullName>
    </submittedName>
</protein>
<evidence type="ECO:0000256" key="1">
    <source>
        <dbReference type="SAM" id="SignalP"/>
    </source>
</evidence>
<feature type="chain" id="PRO_5002615137" evidence="1">
    <location>
        <begin position="23"/>
        <end position="119"/>
    </location>
</feature>
<name>A0A0H3LTL6_BORBR</name>
<accession>A0A0H3LTL6</accession>
<evidence type="ECO:0000313" key="2">
    <source>
        <dbReference type="EMBL" id="CAE32202.1"/>
    </source>
</evidence>
<feature type="signal peptide" evidence="1">
    <location>
        <begin position="1"/>
        <end position="22"/>
    </location>
</feature>
<keyword evidence="1" id="KW-0732">Signal</keyword>
<gene>
    <name evidence="2" type="ordered locus">BB1705</name>
</gene>
<dbReference type="EMBL" id="BX640442">
    <property type="protein sequence ID" value="CAE32202.1"/>
    <property type="molecule type" value="Genomic_DNA"/>
</dbReference>